<keyword evidence="4 8" id="KW-0479">Metal-binding</keyword>
<dbReference type="GO" id="GO:0005506">
    <property type="term" value="F:iron ion binding"/>
    <property type="evidence" value="ECO:0007669"/>
    <property type="project" value="InterPro"/>
</dbReference>
<dbReference type="InterPro" id="IPR002401">
    <property type="entry name" value="Cyt_P450_E_grp-I"/>
</dbReference>
<keyword evidence="11" id="KW-1185">Reference proteome</keyword>
<evidence type="ECO:0000256" key="2">
    <source>
        <dbReference type="ARBA" id="ARBA00010617"/>
    </source>
</evidence>
<dbReference type="PRINTS" id="PR00385">
    <property type="entry name" value="P450"/>
</dbReference>
<evidence type="ECO:0000313" key="10">
    <source>
        <dbReference type="EMBL" id="CAL1535881.1"/>
    </source>
</evidence>
<protein>
    <recommendedName>
        <fullName evidence="12">Cytochrome P450</fullName>
    </recommendedName>
</protein>
<evidence type="ECO:0008006" key="12">
    <source>
        <dbReference type="Google" id="ProtNLM"/>
    </source>
</evidence>
<evidence type="ECO:0000256" key="6">
    <source>
        <dbReference type="ARBA" id="ARBA00023004"/>
    </source>
</evidence>
<name>A0AAV2HUW7_LYMST</name>
<dbReference type="Pfam" id="PF00067">
    <property type="entry name" value="p450"/>
    <property type="match status" value="1"/>
</dbReference>
<dbReference type="GO" id="GO:0004497">
    <property type="term" value="F:monooxygenase activity"/>
    <property type="evidence" value="ECO:0007669"/>
    <property type="project" value="UniProtKB-KW"/>
</dbReference>
<keyword evidence="7 9" id="KW-0503">Monooxygenase</keyword>
<evidence type="ECO:0000256" key="1">
    <source>
        <dbReference type="ARBA" id="ARBA00001971"/>
    </source>
</evidence>
<evidence type="ECO:0000256" key="3">
    <source>
        <dbReference type="ARBA" id="ARBA00022617"/>
    </source>
</evidence>
<proteinExistence type="inferred from homology"/>
<evidence type="ECO:0000256" key="5">
    <source>
        <dbReference type="ARBA" id="ARBA00023002"/>
    </source>
</evidence>
<gene>
    <name evidence="10" type="ORF">GSLYS_00009841001</name>
</gene>
<organism evidence="10 11">
    <name type="scientific">Lymnaea stagnalis</name>
    <name type="common">Great pond snail</name>
    <name type="synonym">Helix stagnalis</name>
    <dbReference type="NCBI Taxonomy" id="6523"/>
    <lineage>
        <taxon>Eukaryota</taxon>
        <taxon>Metazoa</taxon>
        <taxon>Spiralia</taxon>
        <taxon>Lophotrochozoa</taxon>
        <taxon>Mollusca</taxon>
        <taxon>Gastropoda</taxon>
        <taxon>Heterobranchia</taxon>
        <taxon>Euthyneura</taxon>
        <taxon>Panpulmonata</taxon>
        <taxon>Hygrophila</taxon>
        <taxon>Lymnaeoidea</taxon>
        <taxon>Lymnaeidae</taxon>
        <taxon>Lymnaea</taxon>
    </lineage>
</organism>
<evidence type="ECO:0000256" key="9">
    <source>
        <dbReference type="RuleBase" id="RU000461"/>
    </source>
</evidence>
<keyword evidence="3 8" id="KW-0349">Heme</keyword>
<dbReference type="Proteomes" id="UP001497497">
    <property type="component" value="Unassembled WGS sequence"/>
</dbReference>
<dbReference type="InterPro" id="IPR050479">
    <property type="entry name" value="CYP11_CYP27_families"/>
</dbReference>
<comment type="similarity">
    <text evidence="2 9">Belongs to the cytochrome P450 family.</text>
</comment>
<dbReference type="GO" id="GO:0016705">
    <property type="term" value="F:oxidoreductase activity, acting on paired donors, with incorporation or reduction of molecular oxygen"/>
    <property type="evidence" value="ECO:0007669"/>
    <property type="project" value="InterPro"/>
</dbReference>
<evidence type="ECO:0000256" key="7">
    <source>
        <dbReference type="ARBA" id="ARBA00023033"/>
    </source>
</evidence>
<dbReference type="InterPro" id="IPR001128">
    <property type="entry name" value="Cyt_P450"/>
</dbReference>
<dbReference type="PANTHER" id="PTHR24279:SF120">
    <property type="entry name" value="CYTOCHROME P450"/>
    <property type="match status" value="1"/>
</dbReference>
<reference evidence="10 11" key="1">
    <citation type="submission" date="2024-04" db="EMBL/GenBank/DDBJ databases">
        <authorList>
            <consortium name="Genoscope - CEA"/>
            <person name="William W."/>
        </authorList>
    </citation>
    <scope>NUCLEOTIDE SEQUENCE [LARGE SCALE GENOMIC DNA]</scope>
</reference>
<comment type="caution">
    <text evidence="10">The sequence shown here is derived from an EMBL/GenBank/DDBJ whole genome shotgun (WGS) entry which is preliminary data.</text>
</comment>
<keyword evidence="5 9" id="KW-0560">Oxidoreductase</keyword>
<keyword evidence="6 8" id="KW-0408">Iron</keyword>
<feature type="binding site" description="axial binding residue" evidence="8">
    <location>
        <position position="461"/>
    </location>
    <ligand>
        <name>heme</name>
        <dbReference type="ChEBI" id="CHEBI:30413"/>
    </ligand>
    <ligandPart>
        <name>Fe</name>
        <dbReference type="ChEBI" id="CHEBI:18248"/>
    </ligandPart>
</feature>
<dbReference type="PRINTS" id="PR00463">
    <property type="entry name" value="EP450I"/>
</dbReference>
<dbReference type="Gene3D" id="1.10.630.10">
    <property type="entry name" value="Cytochrome P450"/>
    <property type="match status" value="1"/>
</dbReference>
<dbReference type="PANTHER" id="PTHR24279">
    <property type="entry name" value="CYTOCHROME P450"/>
    <property type="match status" value="1"/>
</dbReference>
<dbReference type="SUPFAM" id="SSF48264">
    <property type="entry name" value="Cytochrome P450"/>
    <property type="match status" value="1"/>
</dbReference>
<dbReference type="EMBL" id="CAXITT010000214">
    <property type="protein sequence ID" value="CAL1535881.1"/>
    <property type="molecule type" value="Genomic_DNA"/>
</dbReference>
<accession>A0AAV2HUW7</accession>
<evidence type="ECO:0000256" key="8">
    <source>
        <dbReference type="PIRSR" id="PIRSR602401-1"/>
    </source>
</evidence>
<evidence type="ECO:0000256" key="4">
    <source>
        <dbReference type="ARBA" id="ARBA00022723"/>
    </source>
</evidence>
<dbReference type="PROSITE" id="PS00086">
    <property type="entry name" value="CYTOCHROME_P450"/>
    <property type="match status" value="1"/>
</dbReference>
<dbReference type="InterPro" id="IPR036396">
    <property type="entry name" value="Cyt_P450_sf"/>
</dbReference>
<dbReference type="GO" id="GO:0020037">
    <property type="term" value="F:heme binding"/>
    <property type="evidence" value="ECO:0007669"/>
    <property type="project" value="InterPro"/>
</dbReference>
<dbReference type="InterPro" id="IPR017972">
    <property type="entry name" value="Cyt_P450_CS"/>
</dbReference>
<sequence length="514" mass="58794">MATRELLRRCGQQLGPVLRIPTRCASTVENVETDQVEARPFRDIPGPRGMYRWPIIGSILLFKPFSKHTTETTQTMLNEMFDQYGPIFQIVMGTKMIVTSDPKDFKTVFNNEGKYPYRPGIKLIDLYFTRNNLKKDVSMLQGEEWHALRAPVNRRLLKADSATHYLEPQNAVADDFVKNLESRDLEAIELSNLLFRYAGESIGVVTFNQRLGFLNDDMNEESKVFLDAAMISSKAIIKSFTGESIAHSLYRNSAYREYEAAHTTLRRISGMYTKRAKEIMNKQKEEGTLNAEEPNLLLSLASEETLSEDDVSNIVLTLYTAGSESTAKNIESFFYNLASNPEKQEILRKEILDIVGPDGPLTKQALAQMSYLKACVKESFRINFPTIGGTIRALPVDVILSGYRVPAGTLIWMFNPRPARLYFDDPDKYIPERWLRTTAARQQETSRNLIVLPFGHGLRNCMGRRFAVQEMYLAATKVLQKMKMELDEDSRNTKFQYKLIIEPVKPLRFKLTKL</sequence>
<dbReference type="AlphaFoldDB" id="A0AAV2HUW7"/>
<dbReference type="CDD" id="cd11054">
    <property type="entry name" value="CYP24A1-like"/>
    <property type="match status" value="1"/>
</dbReference>
<comment type="cofactor">
    <cofactor evidence="1 8">
        <name>heme</name>
        <dbReference type="ChEBI" id="CHEBI:30413"/>
    </cofactor>
</comment>
<evidence type="ECO:0000313" key="11">
    <source>
        <dbReference type="Proteomes" id="UP001497497"/>
    </source>
</evidence>